<gene>
    <name evidence="3" type="ORF">F5972_21050</name>
</gene>
<evidence type="ECO:0000256" key="2">
    <source>
        <dbReference type="SAM" id="Phobius"/>
    </source>
</evidence>
<dbReference type="Gene3D" id="1.10.510.10">
    <property type="entry name" value="Transferase(Phosphotransferase) domain 1"/>
    <property type="match status" value="1"/>
</dbReference>
<dbReference type="InterPro" id="IPR011009">
    <property type="entry name" value="Kinase-like_dom_sf"/>
</dbReference>
<name>A0A5J5K1M9_9ACTN</name>
<keyword evidence="2" id="KW-0472">Membrane</keyword>
<dbReference type="AlphaFoldDB" id="A0A5J5K1M9"/>
<evidence type="ECO:0000313" key="3">
    <source>
        <dbReference type="EMBL" id="KAA9376947.1"/>
    </source>
</evidence>
<keyword evidence="2" id="KW-1133">Transmembrane helix</keyword>
<reference evidence="3 4" key="1">
    <citation type="submission" date="2019-09" db="EMBL/GenBank/DDBJ databases">
        <title>Screening of Novel Bioactive Compounds from Soil-Associated.</title>
        <authorList>
            <person name="Gong X."/>
        </authorList>
    </citation>
    <scope>NUCLEOTIDE SEQUENCE [LARGE SCALE GENOMIC DNA]</scope>
    <source>
        <strain evidence="3 4">Gxj-6</strain>
    </source>
</reference>
<dbReference type="SUPFAM" id="SSF56112">
    <property type="entry name" value="Protein kinase-like (PK-like)"/>
    <property type="match status" value="1"/>
</dbReference>
<dbReference type="RefSeq" id="WP_150935298.1">
    <property type="nucleotide sequence ID" value="NZ_VYTZ01000007.1"/>
</dbReference>
<feature type="transmembrane region" description="Helical" evidence="2">
    <location>
        <begin position="342"/>
        <end position="360"/>
    </location>
</feature>
<comment type="caution">
    <text evidence="3">The sequence shown here is derived from an EMBL/GenBank/DDBJ whole genome shotgun (WGS) entry which is preliminary data.</text>
</comment>
<keyword evidence="4" id="KW-1185">Reference proteome</keyword>
<dbReference type="Proteomes" id="UP000327011">
    <property type="component" value="Unassembled WGS sequence"/>
</dbReference>
<evidence type="ECO:0000313" key="4">
    <source>
        <dbReference type="Proteomes" id="UP000327011"/>
    </source>
</evidence>
<keyword evidence="2" id="KW-0812">Transmembrane</keyword>
<proteinExistence type="predicted"/>
<evidence type="ECO:0000256" key="1">
    <source>
        <dbReference type="SAM" id="MobiDB-lite"/>
    </source>
</evidence>
<dbReference type="EMBL" id="VYTZ01000007">
    <property type="protein sequence ID" value="KAA9376947.1"/>
    <property type="molecule type" value="Genomic_DNA"/>
</dbReference>
<protein>
    <recommendedName>
        <fullName evidence="5">Serine/threonine protein kinase</fullName>
    </recommendedName>
</protein>
<organism evidence="3 4">
    <name type="scientific">Microbispora cellulosiformans</name>
    <dbReference type="NCBI Taxonomy" id="2614688"/>
    <lineage>
        <taxon>Bacteria</taxon>
        <taxon>Bacillati</taxon>
        <taxon>Actinomycetota</taxon>
        <taxon>Actinomycetes</taxon>
        <taxon>Streptosporangiales</taxon>
        <taxon>Streptosporangiaceae</taxon>
        <taxon>Microbispora</taxon>
    </lineage>
</organism>
<accession>A0A5J5K1M9</accession>
<feature type="region of interest" description="Disordered" evidence="1">
    <location>
        <begin position="317"/>
        <end position="339"/>
    </location>
</feature>
<sequence length="471" mass="48922">MREGVTVAGHRLTGRTRAGEAGVWTDAVSPGGRPSGVLRFDPAAAARARERLVATVADDLRLQRGGAAGLLPVVDLVAARDEVWLITGRAMPALDELLRRNGGHLDAGSVAAVLLETAQTLASVHAAGLTHGAFGAGTVVVTEDGAALLAERGLVAALRGEHVPPERDVTAWVTLARQLAAGQMNGPEADLLHRAITAATVHGLAAARDTLLAGREGLPPGFMTRDRLARASRDFLGPVPGPVPVSGPGSAPVSAAASVPVVPAAGEAVTLLDFPSDLPSDVPSDLPPGADDDVMMRFGPGVPTETPSRTTAAQIWRSGRTSAVTQARPPAAPPRRRRRTTAWAGTVLLAILVAAVILWLRQPPAVEVAVSGVDVKVAKKTVRCDGTADFVGVVTTNGGAGTIRYLWIRSDVRTRQEKEQRVSSGDTSVHLPLHWNVTGPGSFKGSATLRVLSPTTTGKPIQDTASFTYKC</sequence>
<evidence type="ECO:0008006" key="5">
    <source>
        <dbReference type="Google" id="ProtNLM"/>
    </source>
</evidence>